<dbReference type="GO" id="GO:0017168">
    <property type="term" value="F:5-oxoprolinase (ATP-hydrolyzing) activity"/>
    <property type="evidence" value="ECO:0007669"/>
    <property type="project" value="UniProtKB-UniRule"/>
</dbReference>
<evidence type="ECO:0000313" key="2">
    <source>
        <dbReference type="EMBL" id="SFC25676.1"/>
    </source>
</evidence>
<dbReference type="Pfam" id="PF03746">
    <property type="entry name" value="LamB_YcsF"/>
    <property type="match status" value="1"/>
</dbReference>
<evidence type="ECO:0000256" key="1">
    <source>
        <dbReference type="HAMAP-Rule" id="MF_00691"/>
    </source>
</evidence>
<comment type="similarity">
    <text evidence="1">Belongs to the LamB/PxpA family.</text>
</comment>
<dbReference type="SUPFAM" id="SSF88713">
    <property type="entry name" value="Glycoside hydrolase/deacetylase"/>
    <property type="match status" value="1"/>
</dbReference>
<evidence type="ECO:0000313" key="3">
    <source>
        <dbReference type="Proteomes" id="UP000198728"/>
    </source>
</evidence>
<dbReference type="PANTHER" id="PTHR30292:SF0">
    <property type="entry name" value="5-OXOPROLINASE SUBUNIT A"/>
    <property type="match status" value="1"/>
</dbReference>
<dbReference type="PANTHER" id="PTHR30292">
    <property type="entry name" value="UNCHARACTERIZED PROTEIN YBGL-RELATED"/>
    <property type="match status" value="1"/>
</dbReference>
<comment type="function">
    <text evidence="1">Catalyzes the cleavage of 5-oxoproline to form L-glutamate coupled to the hydrolysis of ATP to ADP and inorganic phosphate.</text>
</comment>
<dbReference type="OrthoDB" id="9773478at2"/>
<comment type="catalytic activity">
    <reaction evidence="1">
        <text>5-oxo-L-proline + ATP + 2 H2O = L-glutamate + ADP + phosphate + H(+)</text>
        <dbReference type="Rhea" id="RHEA:10348"/>
        <dbReference type="ChEBI" id="CHEBI:15377"/>
        <dbReference type="ChEBI" id="CHEBI:15378"/>
        <dbReference type="ChEBI" id="CHEBI:29985"/>
        <dbReference type="ChEBI" id="CHEBI:30616"/>
        <dbReference type="ChEBI" id="CHEBI:43474"/>
        <dbReference type="ChEBI" id="CHEBI:58402"/>
        <dbReference type="ChEBI" id="CHEBI:456216"/>
        <dbReference type="EC" id="3.5.2.9"/>
    </reaction>
</comment>
<dbReference type="GO" id="GO:0005975">
    <property type="term" value="P:carbohydrate metabolic process"/>
    <property type="evidence" value="ECO:0007669"/>
    <property type="project" value="InterPro"/>
</dbReference>
<keyword evidence="1" id="KW-0547">Nucleotide-binding</keyword>
<dbReference type="STRING" id="441112.SAMN04488094_103233"/>
<name>A0A1I1HPB1_9RHOB</name>
<dbReference type="InterPro" id="IPR005501">
    <property type="entry name" value="LamB/YcsF/PxpA-like"/>
</dbReference>
<comment type="subunit">
    <text evidence="1">Forms a complex composed of PxpA, PxpB and PxpC.</text>
</comment>
<dbReference type="GO" id="GO:0005524">
    <property type="term" value="F:ATP binding"/>
    <property type="evidence" value="ECO:0007669"/>
    <property type="project" value="UniProtKB-UniRule"/>
</dbReference>
<gene>
    <name evidence="1" type="primary">pxpA</name>
    <name evidence="2" type="ORF">SAMN04488094_103233</name>
</gene>
<dbReference type="RefSeq" id="WP_093360203.1">
    <property type="nucleotide sequence ID" value="NZ_FOLG01000003.1"/>
</dbReference>
<proteinExistence type="inferred from homology"/>
<dbReference type="Proteomes" id="UP000198728">
    <property type="component" value="Unassembled WGS sequence"/>
</dbReference>
<keyword evidence="3" id="KW-1185">Reference proteome</keyword>
<dbReference type="InterPro" id="IPR011330">
    <property type="entry name" value="Glyco_hydro/deAcase_b/a-brl"/>
</dbReference>
<dbReference type="CDD" id="cd10787">
    <property type="entry name" value="LamB_YcsF_like"/>
    <property type="match status" value="1"/>
</dbReference>
<dbReference type="AlphaFoldDB" id="A0A1I1HPB1"/>
<keyword evidence="1" id="KW-0067">ATP-binding</keyword>
<keyword evidence="1" id="KW-0378">Hydrolase</keyword>
<accession>A0A1I1HPB1</accession>
<dbReference type="EC" id="3.5.2.9" evidence="1"/>
<protein>
    <recommendedName>
        <fullName evidence="1">5-oxoprolinase subunit A</fullName>
        <shortName evidence="1">5-OPase subunit A</shortName>
        <ecNumber evidence="1">3.5.2.9</ecNumber>
    </recommendedName>
    <alternativeName>
        <fullName evidence="1">5-oxoprolinase (ATP-hydrolyzing) subunit A</fullName>
    </alternativeName>
</protein>
<reference evidence="2 3" key="1">
    <citation type="submission" date="2016-10" db="EMBL/GenBank/DDBJ databases">
        <authorList>
            <person name="de Groot N.N."/>
        </authorList>
    </citation>
    <scope>NUCLEOTIDE SEQUENCE [LARGE SCALE GENOMIC DNA]</scope>
    <source>
        <strain evidence="2 3">DSM 19548</strain>
    </source>
</reference>
<organism evidence="2 3">
    <name type="scientific">Tropicimonas isoalkanivorans</name>
    <dbReference type="NCBI Taxonomy" id="441112"/>
    <lineage>
        <taxon>Bacteria</taxon>
        <taxon>Pseudomonadati</taxon>
        <taxon>Pseudomonadota</taxon>
        <taxon>Alphaproteobacteria</taxon>
        <taxon>Rhodobacterales</taxon>
        <taxon>Roseobacteraceae</taxon>
        <taxon>Tropicimonas</taxon>
    </lineage>
</organism>
<sequence>MASTFVDLNADLGEGFGPWKMGDDAGLLRVVTTANIACGAHAGDPNIMRQTVAEAARNGVAIGAHPGFADLAGFGRRRMTLTAAEMENLIAYQVGALAGIAALEGVPMTHVKTHGALGNICAEDDALAMAVGRGIKAVDPALRYMVMPGQATERAAEKLGLTPISEIYADRTYADNFNLSDRRQPGAVRHDTAEIMSAVKAMLSEGALIAESGRRLPTAIDSICVHGDTPGALTIAKALRAALEEAGFRVCAQYLNG</sequence>
<dbReference type="NCBIfam" id="NF003816">
    <property type="entry name" value="PRK05406.1-5"/>
    <property type="match status" value="1"/>
</dbReference>
<dbReference type="EMBL" id="FOLG01000003">
    <property type="protein sequence ID" value="SFC25676.1"/>
    <property type="molecule type" value="Genomic_DNA"/>
</dbReference>
<dbReference type="Gene3D" id="3.20.20.370">
    <property type="entry name" value="Glycoside hydrolase/deacetylase"/>
    <property type="match status" value="1"/>
</dbReference>
<dbReference type="NCBIfam" id="NF003814">
    <property type="entry name" value="PRK05406.1-3"/>
    <property type="match status" value="1"/>
</dbReference>
<dbReference type="HAMAP" id="MF_00691">
    <property type="entry name" value="PxpA"/>
    <property type="match status" value="1"/>
</dbReference>